<dbReference type="InterPro" id="IPR027417">
    <property type="entry name" value="P-loop_NTPase"/>
</dbReference>
<organism evidence="2 3">
    <name type="scientific">Nonomuraea rhodomycinica</name>
    <dbReference type="NCBI Taxonomy" id="1712872"/>
    <lineage>
        <taxon>Bacteria</taxon>
        <taxon>Bacillati</taxon>
        <taxon>Actinomycetota</taxon>
        <taxon>Actinomycetes</taxon>
        <taxon>Streptosporangiales</taxon>
        <taxon>Streptosporangiaceae</taxon>
        <taxon>Nonomuraea</taxon>
    </lineage>
</organism>
<dbReference type="PANTHER" id="PTHR13696">
    <property type="entry name" value="P-LOOP CONTAINING NUCLEOSIDE TRIPHOSPHATE HYDROLASE"/>
    <property type="match status" value="1"/>
</dbReference>
<evidence type="ECO:0000313" key="2">
    <source>
        <dbReference type="EMBL" id="NUW46990.1"/>
    </source>
</evidence>
<gene>
    <name evidence="2" type="ORF">HT134_43850</name>
</gene>
<dbReference type="SUPFAM" id="SSF52540">
    <property type="entry name" value="P-loop containing nucleoside triphosphate hydrolases"/>
    <property type="match status" value="1"/>
</dbReference>
<dbReference type="CDD" id="cd02042">
    <property type="entry name" value="ParAB_family"/>
    <property type="match status" value="1"/>
</dbReference>
<protein>
    <submittedName>
        <fullName evidence="2">ParA family protein</fullName>
    </submittedName>
</protein>
<accession>A0A7Y6IZ32</accession>
<dbReference type="PANTHER" id="PTHR13696:SF52">
    <property type="entry name" value="PARA FAMILY PROTEIN CT_582"/>
    <property type="match status" value="1"/>
</dbReference>
<dbReference type="EMBL" id="JABWGO010000024">
    <property type="protein sequence ID" value="NUW46990.1"/>
    <property type="molecule type" value="Genomic_DNA"/>
</dbReference>
<dbReference type="RefSeq" id="WP_175606431.1">
    <property type="nucleotide sequence ID" value="NZ_JABWGO010000024.1"/>
</dbReference>
<dbReference type="Proteomes" id="UP000546126">
    <property type="component" value="Unassembled WGS sequence"/>
</dbReference>
<keyword evidence="3" id="KW-1185">Reference proteome</keyword>
<evidence type="ECO:0000313" key="3">
    <source>
        <dbReference type="Proteomes" id="UP000546126"/>
    </source>
</evidence>
<comment type="caution">
    <text evidence="2">The sequence shown here is derived from an EMBL/GenBank/DDBJ whole genome shotgun (WGS) entry which is preliminary data.</text>
</comment>
<dbReference type="Gene3D" id="3.40.50.300">
    <property type="entry name" value="P-loop containing nucleotide triphosphate hydrolases"/>
    <property type="match status" value="1"/>
</dbReference>
<reference evidence="2 3" key="1">
    <citation type="submission" date="2020-06" db="EMBL/GenBank/DDBJ databases">
        <authorList>
            <person name="Chanama M."/>
        </authorList>
    </citation>
    <scope>NUCLEOTIDE SEQUENCE [LARGE SCALE GENOMIC DNA]</scope>
    <source>
        <strain evidence="2 3">TBRC6557</strain>
    </source>
</reference>
<dbReference type="InterPro" id="IPR050678">
    <property type="entry name" value="DNA_Partitioning_ATPase"/>
</dbReference>
<proteinExistence type="predicted"/>
<feature type="domain" description="CobQ/CobB/MinD/ParA nucleotide binding" evidence="1">
    <location>
        <begin position="24"/>
        <end position="216"/>
    </location>
</feature>
<dbReference type="InterPro" id="IPR002586">
    <property type="entry name" value="CobQ/CobB/MinD/ParA_Nub-bd_dom"/>
</dbReference>
<dbReference type="AlphaFoldDB" id="A0A7Y6IZ32"/>
<name>A0A7Y6IZ32_9ACTN</name>
<dbReference type="Pfam" id="PF01656">
    <property type="entry name" value="CbiA"/>
    <property type="match status" value="1"/>
</dbReference>
<evidence type="ECO:0000259" key="1">
    <source>
        <dbReference type="Pfam" id="PF01656"/>
    </source>
</evidence>
<sequence length="233" mass="25554">MNATAQSGALRTAARAARSYLVPIINGKGGVGKTMLTLGLAAHTAKANGRALVWDTDPQGTAHQVTNVLADPGYEVRLDTDPDHIEEIRNLQDIDTVFADCPGSLEADKILARIVKNATFVLIPYDHEFESVLPTIRTAKRVAEMGVPYAAVVTKADPQVGAQHVIEAWETLQAENIPHFRSFVRKYRAWPNSLKAGIPITRYNERYAPKLREDLAAVHTELLLNIGRAGARR</sequence>